<evidence type="ECO:0000313" key="1">
    <source>
        <dbReference type="EMBL" id="CAG8575643.1"/>
    </source>
</evidence>
<proteinExistence type="predicted"/>
<sequence>MKKETTQEIIERINKERQEKRLKTKPKPTLLGVDSPPPKQKKQLEKIITENKPSTLLTEIEKNLKNIHCEKCNEPVPEHLLRGMFYKIIVDSKAVFKLLITGKSVAEAFNPENEEKEHFFEGFKEVKDEKKGVVKPVPILLYQCPEREDENSFILDLIEDNPYRHKRGLFEKKEEMFISERPQMFYNGKEIYPFEPKMVIKECIYAKLKRNDQKFYFFRKAKEEEANIPEDIVHFCSTSKEYHESTYTNKMLVEGEELKK</sequence>
<evidence type="ECO:0000313" key="2">
    <source>
        <dbReference type="Proteomes" id="UP000789920"/>
    </source>
</evidence>
<protein>
    <submittedName>
        <fullName evidence="1">7896_t:CDS:1</fullName>
    </submittedName>
</protein>
<organism evidence="1 2">
    <name type="scientific">Racocetra persica</name>
    <dbReference type="NCBI Taxonomy" id="160502"/>
    <lineage>
        <taxon>Eukaryota</taxon>
        <taxon>Fungi</taxon>
        <taxon>Fungi incertae sedis</taxon>
        <taxon>Mucoromycota</taxon>
        <taxon>Glomeromycotina</taxon>
        <taxon>Glomeromycetes</taxon>
        <taxon>Diversisporales</taxon>
        <taxon>Gigasporaceae</taxon>
        <taxon>Racocetra</taxon>
    </lineage>
</organism>
<dbReference type="EMBL" id="CAJVQC010007143">
    <property type="protein sequence ID" value="CAG8575643.1"/>
    <property type="molecule type" value="Genomic_DNA"/>
</dbReference>
<name>A0ACA9M7W3_9GLOM</name>
<accession>A0ACA9M7W3</accession>
<comment type="caution">
    <text evidence="1">The sequence shown here is derived from an EMBL/GenBank/DDBJ whole genome shotgun (WGS) entry which is preliminary data.</text>
</comment>
<gene>
    <name evidence="1" type="ORF">RPERSI_LOCUS4931</name>
</gene>
<reference evidence="1" key="1">
    <citation type="submission" date="2021-06" db="EMBL/GenBank/DDBJ databases">
        <authorList>
            <person name="Kallberg Y."/>
            <person name="Tangrot J."/>
            <person name="Rosling A."/>
        </authorList>
    </citation>
    <scope>NUCLEOTIDE SEQUENCE</scope>
    <source>
        <strain evidence="1">MA461A</strain>
    </source>
</reference>
<keyword evidence="2" id="KW-1185">Reference proteome</keyword>
<dbReference type="Proteomes" id="UP000789920">
    <property type="component" value="Unassembled WGS sequence"/>
</dbReference>